<dbReference type="Proteomes" id="UP001501940">
    <property type="component" value="Chromosome 4"/>
</dbReference>
<evidence type="ECO:0000313" key="1">
    <source>
        <dbReference type="Ensembl" id="ENSAOCP00000013090.1"/>
    </source>
</evidence>
<reference evidence="1" key="2">
    <citation type="submission" date="2025-08" db="UniProtKB">
        <authorList>
            <consortium name="Ensembl"/>
        </authorList>
    </citation>
    <scope>IDENTIFICATION</scope>
</reference>
<proteinExistence type="predicted"/>
<name>A0A3Q1BG60_AMPOC</name>
<accession>A0A3Q1BG60</accession>
<sequence>ANRRHEKRCCGNPPSIVFTLASCCHRSHFPSQRNSSIPLPAHPTIPFFVCVYFPAWFDKHVLF</sequence>
<dbReference type="AlphaFoldDB" id="A0A3Q1BG60"/>
<evidence type="ECO:0000313" key="2">
    <source>
        <dbReference type="Proteomes" id="UP001501940"/>
    </source>
</evidence>
<organism evidence="1 2">
    <name type="scientific">Amphiprion ocellaris</name>
    <name type="common">Clown anemonefish</name>
    <dbReference type="NCBI Taxonomy" id="80972"/>
    <lineage>
        <taxon>Eukaryota</taxon>
        <taxon>Metazoa</taxon>
        <taxon>Chordata</taxon>
        <taxon>Craniata</taxon>
        <taxon>Vertebrata</taxon>
        <taxon>Euteleostomi</taxon>
        <taxon>Actinopterygii</taxon>
        <taxon>Neopterygii</taxon>
        <taxon>Teleostei</taxon>
        <taxon>Neoteleostei</taxon>
        <taxon>Acanthomorphata</taxon>
        <taxon>Ovalentaria</taxon>
        <taxon>Pomacentridae</taxon>
        <taxon>Amphiprion</taxon>
    </lineage>
</organism>
<keyword evidence="2" id="KW-1185">Reference proteome</keyword>
<protein>
    <submittedName>
        <fullName evidence="1">Uncharacterized protein</fullName>
    </submittedName>
</protein>
<dbReference type="Ensembl" id="ENSAOCT00000021025.2">
    <property type="protein sequence ID" value="ENSAOCP00000013090.1"/>
    <property type="gene ID" value="ENSAOCG00000002487.2"/>
</dbReference>
<reference evidence="1" key="3">
    <citation type="submission" date="2025-09" db="UniProtKB">
        <authorList>
            <consortium name="Ensembl"/>
        </authorList>
    </citation>
    <scope>IDENTIFICATION</scope>
</reference>
<reference evidence="1 2" key="1">
    <citation type="submission" date="2022-01" db="EMBL/GenBank/DDBJ databases">
        <title>A chromosome-scale genome assembly of the false clownfish, Amphiprion ocellaris.</title>
        <authorList>
            <person name="Ryu T."/>
        </authorList>
    </citation>
    <scope>NUCLEOTIDE SEQUENCE [LARGE SCALE GENOMIC DNA]</scope>
</reference>